<reference evidence="2 3" key="1">
    <citation type="journal article" date="2021" name="Sci. Rep.">
        <title>The genome of the diatom Chaetoceros tenuissimus carries an ancient integrated fragment of an extant virus.</title>
        <authorList>
            <person name="Hongo Y."/>
            <person name="Kimura K."/>
            <person name="Takaki Y."/>
            <person name="Yoshida Y."/>
            <person name="Baba S."/>
            <person name="Kobayashi G."/>
            <person name="Nagasaki K."/>
            <person name="Hano T."/>
            <person name="Tomaru Y."/>
        </authorList>
    </citation>
    <scope>NUCLEOTIDE SEQUENCE [LARGE SCALE GENOMIC DNA]</scope>
    <source>
        <strain evidence="2 3">NIES-3715</strain>
    </source>
</reference>
<feature type="transmembrane region" description="Helical" evidence="1">
    <location>
        <begin position="83"/>
        <end position="101"/>
    </location>
</feature>
<evidence type="ECO:0000256" key="1">
    <source>
        <dbReference type="SAM" id="Phobius"/>
    </source>
</evidence>
<dbReference type="EMBL" id="BLLK01000038">
    <property type="protein sequence ID" value="GFH49874.1"/>
    <property type="molecule type" value="Genomic_DNA"/>
</dbReference>
<dbReference type="Proteomes" id="UP001054902">
    <property type="component" value="Unassembled WGS sequence"/>
</dbReference>
<evidence type="ECO:0000313" key="2">
    <source>
        <dbReference type="EMBL" id="GFH49874.1"/>
    </source>
</evidence>
<dbReference type="InterPro" id="IPR038213">
    <property type="entry name" value="IFI6/IFI27-like_sf"/>
</dbReference>
<dbReference type="AlphaFoldDB" id="A0AAD3CSH2"/>
<proteinExistence type="predicted"/>
<comment type="caution">
    <text evidence="2">The sequence shown here is derived from an EMBL/GenBank/DDBJ whole genome shotgun (WGS) entry which is preliminary data.</text>
</comment>
<dbReference type="Gene3D" id="6.10.110.10">
    <property type="match status" value="1"/>
</dbReference>
<name>A0AAD3CSH2_9STRA</name>
<keyword evidence="3" id="KW-1185">Reference proteome</keyword>
<sequence length="189" mass="20788">MDMKHHSNDDNCLLLSPERLKEEVASNHPSPSAPLKALIALDSEVETLQPPQSISPTNSNVQTDISSKLNALLSYVRRHQWKLMSSIAGLFSPALLPLIGFTRDGIRRHSIATSIQSKLDGAHTSGIFSIFQKAGCGQILPIIQVAACGCVSGFLICISIEYFNIARMSLADQYEHLPDSDDLEREMRD</sequence>
<gene>
    <name evidence="2" type="ORF">CTEN210_06350</name>
</gene>
<accession>A0AAD3CSH2</accession>
<organism evidence="2 3">
    <name type="scientific">Chaetoceros tenuissimus</name>
    <dbReference type="NCBI Taxonomy" id="426638"/>
    <lineage>
        <taxon>Eukaryota</taxon>
        <taxon>Sar</taxon>
        <taxon>Stramenopiles</taxon>
        <taxon>Ochrophyta</taxon>
        <taxon>Bacillariophyta</taxon>
        <taxon>Coscinodiscophyceae</taxon>
        <taxon>Chaetocerotophycidae</taxon>
        <taxon>Chaetocerotales</taxon>
        <taxon>Chaetocerotaceae</taxon>
        <taxon>Chaetoceros</taxon>
    </lineage>
</organism>
<protein>
    <submittedName>
        <fullName evidence="2">Uncharacterized protein</fullName>
    </submittedName>
</protein>
<evidence type="ECO:0000313" key="3">
    <source>
        <dbReference type="Proteomes" id="UP001054902"/>
    </source>
</evidence>
<keyword evidence="1" id="KW-0472">Membrane</keyword>
<keyword evidence="1" id="KW-1133">Transmembrane helix</keyword>
<keyword evidence="1" id="KW-0812">Transmembrane</keyword>